<dbReference type="Gene3D" id="1.10.565.10">
    <property type="entry name" value="Retinoid X Receptor"/>
    <property type="match status" value="2"/>
</dbReference>
<dbReference type="CDD" id="cd06960">
    <property type="entry name" value="NR_DBD_HNF4A"/>
    <property type="match status" value="1"/>
</dbReference>
<dbReference type="STRING" id="51028.A0A0N4UYY3"/>
<keyword evidence="10" id="KW-0539">Nucleus</keyword>
<keyword evidence="7" id="KW-0238">DNA-binding</keyword>
<dbReference type="GO" id="GO:0008270">
    <property type="term" value="F:zinc ion binding"/>
    <property type="evidence" value="ECO:0007669"/>
    <property type="project" value="UniProtKB-KW"/>
</dbReference>
<sequence>MRGERLLHLVGDQSFELCAVCGDKSTGTHYGVVSCNGCKGFFRRTILRNQKFSCRFNKRCKIDKNFRCACRYCRFQKCLAVGMKREAIQFERDSIGSPKKWKESPSPGVGSTPSGIDGSGTEGEEKLSSTDMLRNNSDREVISRLMEMEARVNSEISARYRNSVITSSRSVPLEGMGTGENIGSTSSAFSQPYRPCTVDDLNDISRTTLVFMVEWAKNLPLFPDLPMDDKIILLKNYAPQHLILMPAFRSPDTTRICLFNNTYVSRDTASGLNAFAAFKTSNITPRVLDEIVWPMRQLQIREEEFVCLKALAFLHPEAKGLSAESQMVIREERNRVLRAIYSFILEQSPEEAPIRYGNILLLIPALKGLTQLLIENMTLTKFFGLAEVDSLLSEFILEDGSGIPPLTLQQNIPGSFSSNLSNGDTELLPHTPSNIIGESTFTPANSEPVNDYTYQALPTSDSLLEQQYSPISTGSSGGTQQYPPASSANPDTEGTTLRDNALIWANSWIQHRDWALICAMFALTSLRANIMERYRATDVKVEVFLVAQLSFFLHNHRNSCRSCRLKKCILAGMRAEGIYCSIPAIQTERDIIGKRKKNEIDKERTLLQILLRSENHCQQLRGSVIKCTEQVTYDTGMSKRKPIVRSDEECDNLASLDDVGQSIHQQLVIMVEWAKTLPQFKNLKLCDQASLLKANAAPLLIFVAAYRSLNMDGAICLANNTVVTKKHAVNIGDVNSVVLRIINEIVQPMRRLKIERSEYVALKAIIFFNSVAPDIAAAEAIAEARRSFLKTLQIQCRHDDCRAGMLLLLLPPIYVIAQQLVENVHLASIFCLANVDKLMQELILYDQPSTIIDQLSNPITHVRSNS</sequence>
<evidence type="ECO:0000256" key="10">
    <source>
        <dbReference type="ARBA" id="ARBA00023242"/>
    </source>
</evidence>
<keyword evidence="5" id="KW-0862">Zinc</keyword>
<dbReference type="EMBL" id="UXUI01007393">
    <property type="protein sequence ID" value="VDD87371.1"/>
    <property type="molecule type" value="Genomic_DNA"/>
</dbReference>
<reference evidence="14 15" key="2">
    <citation type="submission" date="2018-10" db="EMBL/GenBank/DDBJ databases">
        <authorList>
            <consortium name="Pathogen Informatics"/>
        </authorList>
    </citation>
    <scope>NUCLEOTIDE SEQUENCE [LARGE SCALE GENOMIC DNA]</scope>
</reference>
<feature type="region of interest" description="Disordered" evidence="11">
    <location>
        <begin position="419"/>
        <end position="448"/>
    </location>
</feature>
<gene>
    <name evidence="14" type="ORF">EVEC_LOCUS2514</name>
</gene>
<evidence type="ECO:0000256" key="4">
    <source>
        <dbReference type="ARBA" id="ARBA00022771"/>
    </source>
</evidence>
<feature type="region of interest" description="Disordered" evidence="11">
    <location>
        <begin position="96"/>
        <end position="133"/>
    </location>
</feature>
<feature type="domain" description="NR LBD" evidence="13">
    <location>
        <begin position="137"/>
        <end position="399"/>
    </location>
</feature>
<dbReference type="GO" id="GO:0005634">
    <property type="term" value="C:nucleus"/>
    <property type="evidence" value="ECO:0007669"/>
    <property type="project" value="UniProtKB-SubCell"/>
</dbReference>
<dbReference type="InterPro" id="IPR013088">
    <property type="entry name" value="Znf_NHR/GATA"/>
</dbReference>
<comment type="similarity">
    <text evidence="2">Belongs to the nuclear hormone receptor family.</text>
</comment>
<evidence type="ECO:0000259" key="12">
    <source>
        <dbReference type="PROSITE" id="PS51030"/>
    </source>
</evidence>
<evidence type="ECO:0000313" key="14">
    <source>
        <dbReference type="EMBL" id="VDD87371.1"/>
    </source>
</evidence>
<dbReference type="Pfam" id="PF00105">
    <property type="entry name" value="zf-C4"/>
    <property type="match status" value="2"/>
</dbReference>
<evidence type="ECO:0000256" key="3">
    <source>
        <dbReference type="ARBA" id="ARBA00022723"/>
    </source>
</evidence>
<evidence type="ECO:0000256" key="11">
    <source>
        <dbReference type="SAM" id="MobiDB-lite"/>
    </source>
</evidence>
<evidence type="ECO:0000313" key="16">
    <source>
        <dbReference type="WBParaSite" id="EVEC_0000280601-mRNA-1"/>
    </source>
</evidence>
<feature type="domain" description="Nuclear receptor" evidence="12">
    <location>
        <begin position="15"/>
        <end position="90"/>
    </location>
</feature>
<dbReference type="PROSITE" id="PS51257">
    <property type="entry name" value="PROKAR_LIPOPROTEIN"/>
    <property type="match status" value="1"/>
</dbReference>
<feature type="domain" description="NR LBD" evidence="13">
    <location>
        <begin position="602"/>
        <end position="846"/>
    </location>
</feature>
<dbReference type="PRINTS" id="PR00398">
    <property type="entry name" value="STRDHORMONER"/>
</dbReference>
<dbReference type="GO" id="GO:0003700">
    <property type="term" value="F:DNA-binding transcription factor activity"/>
    <property type="evidence" value="ECO:0007669"/>
    <property type="project" value="InterPro"/>
</dbReference>
<keyword evidence="8" id="KW-0804">Transcription</keyword>
<dbReference type="PROSITE" id="PS51843">
    <property type="entry name" value="NR_LBD"/>
    <property type="match status" value="2"/>
</dbReference>
<reference evidence="16" key="1">
    <citation type="submission" date="2017-02" db="UniProtKB">
        <authorList>
            <consortium name="WormBaseParasite"/>
        </authorList>
    </citation>
    <scope>IDENTIFICATION</scope>
</reference>
<dbReference type="WBParaSite" id="EVEC_0000280601-mRNA-1">
    <property type="protein sequence ID" value="EVEC_0000280601-mRNA-1"/>
    <property type="gene ID" value="EVEC_0000280601"/>
</dbReference>
<dbReference type="SMART" id="SM00430">
    <property type="entry name" value="HOLI"/>
    <property type="match status" value="2"/>
</dbReference>
<feature type="compositionally biased region" description="Polar residues" evidence="11">
    <location>
        <begin position="431"/>
        <end position="448"/>
    </location>
</feature>
<keyword evidence="15" id="KW-1185">Reference proteome</keyword>
<dbReference type="SMART" id="SM00399">
    <property type="entry name" value="ZnF_C4"/>
    <property type="match status" value="1"/>
</dbReference>
<proteinExistence type="inferred from homology"/>
<name>A0A0N4UYY3_ENTVE</name>
<evidence type="ECO:0000259" key="13">
    <source>
        <dbReference type="PROSITE" id="PS51843"/>
    </source>
</evidence>
<evidence type="ECO:0000256" key="7">
    <source>
        <dbReference type="ARBA" id="ARBA00023125"/>
    </source>
</evidence>
<dbReference type="PRINTS" id="PR00047">
    <property type="entry name" value="STROIDFINGER"/>
</dbReference>
<dbReference type="PROSITE" id="PS51030">
    <property type="entry name" value="NUCLEAR_REC_DBD_2"/>
    <property type="match status" value="1"/>
</dbReference>
<keyword evidence="9" id="KW-0675">Receptor</keyword>
<keyword evidence="3" id="KW-0479">Metal-binding</keyword>
<dbReference type="InterPro" id="IPR050274">
    <property type="entry name" value="Nuclear_hormone_rcpt_NR2"/>
</dbReference>
<evidence type="ECO:0000256" key="5">
    <source>
        <dbReference type="ARBA" id="ARBA00022833"/>
    </source>
</evidence>
<evidence type="ECO:0000256" key="6">
    <source>
        <dbReference type="ARBA" id="ARBA00023015"/>
    </source>
</evidence>
<evidence type="ECO:0000256" key="8">
    <source>
        <dbReference type="ARBA" id="ARBA00023163"/>
    </source>
</evidence>
<dbReference type="FunFam" id="3.30.50.10:FF:000030">
    <property type="entry name" value="Nuclear Hormone Receptor family"/>
    <property type="match status" value="1"/>
</dbReference>
<keyword evidence="4" id="KW-0863">Zinc-finger</keyword>
<dbReference type="Gene3D" id="3.30.50.10">
    <property type="entry name" value="Erythroid Transcription Factor GATA-1, subunit A"/>
    <property type="match status" value="2"/>
</dbReference>
<feature type="compositionally biased region" description="Low complexity" evidence="11">
    <location>
        <begin position="104"/>
        <end position="115"/>
    </location>
</feature>
<dbReference type="PROSITE" id="PS00031">
    <property type="entry name" value="NUCLEAR_REC_DBD_1"/>
    <property type="match status" value="1"/>
</dbReference>
<dbReference type="InterPro" id="IPR001723">
    <property type="entry name" value="Nuclear_hrmn_rcpt"/>
</dbReference>
<protein>
    <submittedName>
        <fullName evidence="16">Nuclear receptor domain-containing protein</fullName>
    </submittedName>
</protein>
<dbReference type="InterPro" id="IPR000536">
    <property type="entry name" value="Nucl_hrmn_rcpt_lig-bd"/>
</dbReference>
<evidence type="ECO:0000313" key="15">
    <source>
        <dbReference type="Proteomes" id="UP000274131"/>
    </source>
</evidence>
<dbReference type="AlphaFoldDB" id="A0A0N4UYY3"/>
<dbReference type="GO" id="GO:0000978">
    <property type="term" value="F:RNA polymerase II cis-regulatory region sequence-specific DNA binding"/>
    <property type="evidence" value="ECO:0007669"/>
    <property type="project" value="InterPro"/>
</dbReference>
<organism evidence="16">
    <name type="scientific">Enterobius vermicularis</name>
    <name type="common">Human pinworm</name>
    <dbReference type="NCBI Taxonomy" id="51028"/>
    <lineage>
        <taxon>Eukaryota</taxon>
        <taxon>Metazoa</taxon>
        <taxon>Ecdysozoa</taxon>
        <taxon>Nematoda</taxon>
        <taxon>Chromadorea</taxon>
        <taxon>Rhabditida</taxon>
        <taxon>Spirurina</taxon>
        <taxon>Oxyuridomorpha</taxon>
        <taxon>Oxyuroidea</taxon>
        <taxon>Oxyuridae</taxon>
        <taxon>Enterobius</taxon>
    </lineage>
</organism>
<dbReference type="Pfam" id="PF00104">
    <property type="entry name" value="Hormone_recep"/>
    <property type="match status" value="2"/>
</dbReference>
<dbReference type="SUPFAM" id="SSF57716">
    <property type="entry name" value="Glucocorticoid receptor-like (DNA-binding domain)"/>
    <property type="match status" value="2"/>
</dbReference>
<evidence type="ECO:0000256" key="2">
    <source>
        <dbReference type="ARBA" id="ARBA00005993"/>
    </source>
</evidence>
<evidence type="ECO:0000256" key="1">
    <source>
        <dbReference type="ARBA" id="ARBA00004123"/>
    </source>
</evidence>
<dbReference type="InterPro" id="IPR001628">
    <property type="entry name" value="Znf_hrmn_rcpt"/>
</dbReference>
<dbReference type="InterPro" id="IPR035500">
    <property type="entry name" value="NHR-like_dom_sf"/>
</dbReference>
<accession>A0A0N4UYY3</accession>
<comment type="subcellular location">
    <subcellularLocation>
        <location evidence="1">Nucleus</location>
    </subcellularLocation>
</comment>
<dbReference type="OrthoDB" id="5771769at2759"/>
<dbReference type="PANTHER" id="PTHR24083">
    <property type="entry name" value="NUCLEAR HORMONE RECEPTOR"/>
    <property type="match status" value="1"/>
</dbReference>
<evidence type="ECO:0000256" key="9">
    <source>
        <dbReference type="ARBA" id="ARBA00023170"/>
    </source>
</evidence>
<keyword evidence="6" id="KW-0805">Transcription regulation</keyword>
<dbReference type="SUPFAM" id="SSF48508">
    <property type="entry name" value="Nuclear receptor ligand-binding domain"/>
    <property type="match status" value="2"/>
</dbReference>
<dbReference type="Proteomes" id="UP000274131">
    <property type="component" value="Unassembled WGS sequence"/>
</dbReference>
<dbReference type="InterPro" id="IPR049636">
    <property type="entry name" value="HNF4-like_DBD"/>
</dbReference>
<feature type="region of interest" description="Disordered" evidence="11">
    <location>
        <begin position="468"/>
        <end position="493"/>
    </location>
</feature>